<keyword evidence="4" id="KW-1185">Reference proteome</keyword>
<reference evidence="2" key="2">
    <citation type="journal article" date="2020" name="Int. Dairy J.">
        <title>Lactic acid bacterial diversity in Brie cheese focusing on salt concentration and pH of isolation medium and characterisation of halophilic and alkaliphilic lactic acid bacterial isolates.</title>
        <authorList>
            <person name="Unno R."/>
            <person name="Matsutani M."/>
            <person name="Suzuki T."/>
            <person name="Kodama K."/>
            <person name="Matsushita H."/>
            <person name="Yamasato K."/>
            <person name="Koizumi Y."/>
            <person name="Ishikawa M."/>
        </authorList>
    </citation>
    <scope>NUCLEOTIDE SEQUENCE</scope>
    <source>
        <strain evidence="2">7C1</strain>
        <strain evidence="1">8C4</strain>
    </source>
</reference>
<protein>
    <submittedName>
        <fullName evidence="2">HAD family hydrolase</fullName>
    </submittedName>
</protein>
<comment type="caution">
    <text evidence="2">The sequence shown here is derived from an EMBL/GenBank/DDBJ whole genome shotgun (WGS) entry which is preliminary data.</text>
</comment>
<dbReference type="SUPFAM" id="SSF56784">
    <property type="entry name" value="HAD-like"/>
    <property type="match status" value="1"/>
</dbReference>
<sequence>MFLKYKPTWMVTSIYKITPEQLKSVGIKVVLTDLDNTLIAWDHSDGTNELQVWLEQMKQADIPVVVVSNNSAERISRVTDRLGLSYVARALKPFSFGINKACDQLDVDKKEVVMVGDQLMTDIKAANSAGVRSILVKPVVDTDGWKTRFNRFFERRVMKYLQRKYSEMKWQGEIK</sequence>
<dbReference type="Proteomes" id="UP000886597">
    <property type="component" value="Unassembled WGS sequence"/>
</dbReference>
<dbReference type="PANTHER" id="PTHR43434:SF1">
    <property type="entry name" value="PHOSPHOGLYCOLATE PHOSPHATASE"/>
    <property type="match status" value="1"/>
</dbReference>
<proteinExistence type="predicted"/>
<dbReference type="InterPro" id="IPR036412">
    <property type="entry name" value="HAD-like_sf"/>
</dbReference>
<dbReference type="InterPro" id="IPR023214">
    <property type="entry name" value="HAD_sf"/>
</dbReference>
<dbReference type="NCBIfam" id="TIGR01549">
    <property type="entry name" value="HAD-SF-IA-v1"/>
    <property type="match status" value="1"/>
</dbReference>
<reference evidence="2" key="1">
    <citation type="submission" date="2019-08" db="EMBL/GenBank/DDBJ databases">
        <authorList>
            <person name="Ishikawa M."/>
            <person name="Suzuki T."/>
            <person name="Matsutani M."/>
        </authorList>
    </citation>
    <scope>NUCLEOTIDE SEQUENCE</scope>
    <source>
        <strain evidence="2">7C1</strain>
        <strain evidence="1">8C4</strain>
    </source>
</reference>
<dbReference type="Proteomes" id="UP000886607">
    <property type="component" value="Unassembled WGS sequence"/>
</dbReference>
<dbReference type="AlphaFoldDB" id="A0AAN4UA27"/>
<dbReference type="PANTHER" id="PTHR43434">
    <property type="entry name" value="PHOSPHOGLYCOLATE PHOSPHATASE"/>
    <property type="match status" value="1"/>
</dbReference>
<dbReference type="InterPro" id="IPR006549">
    <property type="entry name" value="HAD-SF_hydro_IIIA"/>
</dbReference>
<dbReference type="NCBIfam" id="TIGR01662">
    <property type="entry name" value="HAD-SF-IIIA"/>
    <property type="match status" value="1"/>
</dbReference>
<evidence type="ECO:0000313" key="2">
    <source>
        <dbReference type="EMBL" id="GEQ53202.1"/>
    </source>
</evidence>
<dbReference type="GeneID" id="69984805"/>
<organism evidence="2 3">
    <name type="scientific">Tetragenococcus koreensis</name>
    <dbReference type="NCBI Taxonomy" id="290335"/>
    <lineage>
        <taxon>Bacteria</taxon>
        <taxon>Bacillati</taxon>
        <taxon>Bacillota</taxon>
        <taxon>Bacilli</taxon>
        <taxon>Lactobacillales</taxon>
        <taxon>Enterococcaceae</taxon>
        <taxon>Tetragenococcus</taxon>
    </lineage>
</organism>
<dbReference type="InterPro" id="IPR010021">
    <property type="entry name" value="PGPP1/Gep4"/>
</dbReference>
<dbReference type="NCBIfam" id="TIGR01668">
    <property type="entry name" value="YqeG_hyp_ppase"/>
    <property type="match status" value="1"/>
</dbReference>
<keyword evidence="2" id="KW-0378">Hydrolase</keyword>
<dbReference type="RefSeq" id="WP_124005406.1">
    <property type="nucleotide sequence ID" value="NZ_BJYN01000028.1"/>
</dbReference>
<dbReference type="GO" id="GO:0008967">
    <property type="term" value="F:phosphoglycolate phosphatase activity"/>
    <property type="evidence" value="ECO:0007669"/>
    <property type="project" value="TreeGrafter"/>
</dbReference>
<dbReference type="Gene3D" id="3.40.50.1000">
    <property type="entry name" value="HAD superfamily/HAD-like"/>
    <property type="match status" value="1"/>
</dbReference>
<dbReference type="KEGG" id="tkr:C7K43_02500"/>
<name>A0AAN4UA27_9ENTE</name>
<dbReference type="GO" id="GO:0006281">
    <property type="term" value="P:DNA repair"/>
    <property type="evidence" value="ECO:0007669"/>
    <property type="project" value="TreeGrafter"/>
</dbReference>
<dbReference type="EMBL" id="BKBQ01000001">
    <property type="protein sequence ID" value="GEQ53202.1"/>
    <property type="molecule type" value="Genomic_DNA"/>
</dbReference>
<dbReference type="GO" id="GO:0008962">
    <property type="term" value="F:phosphatidylglycerophosphatase activity"/>
    <property type="evidence" value="ECO:0007669"/>
    <property type="project" value="InterPro"/>
</dbReference>
<evidence type="ECO:0000313" key="1">
    <source>
        <dbReference type="EMBL" id="GEQ48194.1"/>
    </source>
</evidence>
<dbReference type="EMBL" id="BKBO01000001">
    <property type="protein sequence ID" value="GEQ48194.1"/>
    <property type="molecule type" value="Genomic_DNA"/>
</dbReference>
<gene>
    <name evidence="1" type="ORF">TK11N_00460</name>
    <name evidence="2" type="ORF">TK2N_00460</name>
</gene>
<dbReference type="Pfam" id="PF00702">
    <property type="entry name" value="Hydrolase"/>
    <property type="match status" value="1"/>
</dbReference>
<evidence type="ECO:0000313" key="3">
    <source>
        <dbReference type="Proteomes" id="UP000886597"/>
    </source>
</evidence>
<accession>A0AAN4UA27</accession>
<dbReference type="InterPro" id="IPR006439">
    <property type="entry name" value="HAD-SF_hydro_IA"/>
</dbReference>
<dbReference type="CDD" id="cd16416">
    <property type="entry name" value="HAD_BsYqeG-like"/>
    <property type="match status" value="1"/>
</dbReference>
<evidence type="ECO:0000313" key="4">
    <source>
        <dbReference type="Proteomes" id="UP000886607"/>
    </source>
</evidence>
<dbReference type="InterPro" id="IPR050155">
    <property type="entry name" value="HAD-like_hydrolase_sf"/>
</dbReference>